<keyword evidence="1 6" id="KW-0378">Hydrolase</keyword>
<feature type="domain" description="SLH" evidence="4">
    <location>
        <begin position="95"/>
        <end position="155"/>
    </location>
</feature>
<feature type="domain" description="SH3b" evidence="5">
    <location>
        <begin position="234"/>
        <end position="298"/>
    </location>
</feature>
<dbReference type="Pfam" id="PF00395">
    <property type="entry name" value="SLH"/>
    <property type="match status" value="3"/>
</dbReference>
<dbReference type="InterPro" id="IPR001119">
    <property type="entry name" value="SLH_dom"/>
</dbReference>
<feature type="signal peptide" evidence="3">
    <location>
        <begin position="1"/>
        <end position="28"/>
    </location>
</feature>
<evidence type="ECO:0000313" key="7">
    <source>
        <dbReference type="Proteomes" id="UP001595978"/>
    </source>
</evidence>
<dbReference type="GO" id="GO:0008745">
    <property type="term" value="F:N-acetylmuramoyl-L-alanine amidase activity"/>
    <property type="evidence" value="ECO:0007669"/>
    <property type="project" value="UniProtKB-EC"/>
</dbReference>
<evidence type="ECO:0000259" key="4">
    <source>
        <dbReference type="PROSITE" id="PS51272"/>
    </source>
</evidence>
<organism evidence="6 7">
    <name type="scientific">Ureibacillus suwonensis</name>
    <dbReference type="NCBI Taxonomy" id="313007"/>
    <lineage>
        <taxon>Bacteria</taxon>
        <taxon>Bacillati</taxon>
        <taxon>Bacillota</taxon>
        <taxon>Bacilli</taxon>
        <taxon>Bacillales</taxon>
        <taxon>Caryophanaceae</taxon>
        <taxon>Ureibacillus</taxon>
    </lineage>
</organism>
<keyword evidence="2" id="KW-0961">Cell wall biogenesis/degradation</keyword>
<dbReference type="Gene3D" id="3.40.630.40">
    <property type="entry name" value="Zn-dependent exopeptidases"/>
    <property type="match status" value="1"/>
</dbReference>
<evidence type="ECO:0000256" key="1">
    <source>
        <dbReference type="ARBA" id="ARBA00022801"/>
    </source>
</evidence>
<name>A0ABW0RDG9_9BACL</name>
<feature type="domain" description="SLH" evidence="4">
    <location>
        <begin position="28"/>
        <end position="94"/>
    </location>
</feature>
<evidence type="ECO:0000313" key="6">
    <source>
        <dbReference type="EMBL" id="MFC5542428.1"/>
    </source>
</evidence>
<dbReference type="SMART" id="SM00287">
    <property type="entry name" value="SH3b"/>
    <property type="match status" value="3"/>
</dbReference>
<dbReference type="Pfam" id="PF01520">
    <property type="entry name" value="Amidase_3"/>
    <property type="match status" value="1"/>
</dbReference>
<accession>A0ABW0RDG9</accession>
<dbReference type="PANTHER" id="PTHR30404">
    <property type="entry name" value="N-ACETYLMURAMOYL-L-ALANINE AMIDASE"/>
    <property type="match status" value="1"/>
</dbReference>
<reference evidence="7" key="1">
    <citation type="journal article" date="2019" name="Int. J. Syst. Evol. Microbiol.">
        <title>The Global Catalogue of Microorganisms (GCM) 10K type strain sequencing project: providing services to taxonomists for standard genome sequencing and annotation.</title>
        <authorList>
            <consortium name="The Broad Institute Genomics Platform"/>
            <consortium name="The Broad Institute Genome Sequencing Center for Infectious Disease"/>
            <person name="Wu L."/>
            <person name="Ma J."/>
        </authorList>
    </citation>
    <scope>NUCLEOTIDE SEQUENCE [LARGE SCALE GENOMIC DNA]</scope>
    <source>
        <strain evidence="7">CCUG 56331</strain>
    </source>
</reference>
<dbReference type="RefSeq" id="WP_390309843.1">
    <property type="nucleotide sequence ID" value="NZ_JBHSNQ010000159.1"/>
</dbReference>
<dbReference type="InterPro" id="IPR003646">
    <property type="entry name" value="SH3-like_bac-type"/>
</dbReference>
<evidence type="ECO:0000259" key="5">
    <source>
        <dbReference type="PROSITE" id="PS51781"/>
    </source>
</evidence>
<dbReference type="PROSITE" id="PS51272">
    <property type="entry name" value="SLH"/>
    <property type="match status" value="3"/>
</dbReference>
<dbReference type="Proteomes" id="UP001595978">
    <property type="component" value="Unassembled WGS sequence"/>
</dbReference>
<dbReference type="SUPFAM" id="SSF53187">
    <property type="entry name" value="Zn-dependent exopeptidases"/>
    <property type="match status" value="1"/>
</dbReference>
<proteinExistence type="predicted"/>
<protein>
    <submittedName>
        <fullName evidence="6">N-acetylmuramoyl-L-alanine amidase</fullName>
        <ecNumber evidence="6">3.5.1.28</ecNumber>
    </submittedName>
</protein>
<dbReference type="Pfam" id="PF08239">
    <property type="entry name" value="SH3_3"/>
    <property type="match status" value="3"/>
</dbReference>
<dbReference type="InterPro" id="IPR050695">
    <property type="entry name" value="N-acetylmuramoyl_amidase_3"/>
</dbReference>
<sequence>MFKKRAGFLFTAFVLCLSFLLNIHTASAKVQFVDVPTNYDAYEEIQYLIGLGAIKGYETKNGTYYKPHEPVLRWQAAKMVVISKGLGTLTVSKSSFKDIQAGTEVSQYVERAVKAGYFTAYNNNGEFKPYVNLSRKEMAKVLAVAFQLDADKYANLSVPFKDISKNHPYYKYIAAIYYNGITQGSPSGNDRVFMPDSSVTRGQFASFIARAKESRFRLPLPVQGVQVPNEKDAIGTVMSTTDSLNVRSSKDTSSNANRIGQINKGDKLPLFEIQSGWFKVMYKGQYAYISSSYAQVVDDSGQPLGKVQKNVIATQKVNVYKSANTSSKVIGSYNANEQIPVYKTVGNWYLTQKGGVPGYVPISSTKEQAAAKPVEEKPNPGETPVYTTNTIGRVTTNGLYIRQNANASSKSLGTLNKGDVVAVHSISGNWANVTTAKGTKGYVHKTYLKLINQSGSPVKGRIIVIDAGHGGKDPGASDEGAVEKEITLKVATVVKNKLEAAGAKVVMTRTGDTYPTLEDRVNIALNHYAEVFVSIHVNSAASKSANGTETYYSVQGNVNVEEDATLAKAINNQIVKNADMYNRGVKQEDYYVIRNMLLPSVLVELGFITNPEDRAKLTNSEYIEIFGDSIYKGIVEYYQN</sequence>
<feature type="domain" description="SH3b" evidence="5">
    <location>
        <begin position="389"/>
        <end position="452"/>
    </location>
</feature>
<keyword evidence="7" id="KW-1185">Reference proteome</keyword>
<comment type="caution">
    <text evidence="6">The sequence shown here is derived from an EMBL/GenBank/DDBJ whole genome shotgun (WGS) entry which is preliminary data.</text>
</comment>
<keyword evidence="3" id="KW-0732">Signal</keyword>
<dbReference type="EMBL" id="JBHSNQ010000159">
    <property type="protein sequence ID" value="MFC5542428.1"/>
    <property type="molecule type" value="Genomic_DNA"/>
</dbReference>
<feature type="chain" id="PRO_5047382416" evidence="3">
    <location>
        <begin position="29"/>
        <end position="640"/>
    </location>
</feature>
<dbReference type="Gene3D" id="2.30.30.40">
    <property type="entry name" value="SH3 Domains"/>
    <property type="match status" value="3"/>
</dbReference>
<gene>
    <name evidence="6" type="ORF">ACFPOH_12005</name>
</gene>
<dbReference type="PROSITE" id="PS51781">
    <property type="entry name" value="SH3B"/>
    <property type="match status" value="2"/>
</dbReference>
<evidence type="ECO:0000256" key="2">
    <source>
        <dbReference type="ARBA" id="ARBA00023316"/>
    </source>
</evidence>
<dbReference type="InterPro" id="IPR002508">
    <property type="entry name" value="MurNAc-LAA_cat"/>
</dbReference>
<dbReference type="PANTHER" id="PTHR30404:SF0">
    <property type="entry name" value="N-ACETYLMURAMOYL-L-ALANINE AMIDASE AMIC"/>
    <property type="match status" value="1"/>
</dbReference>
<evidence type="ECO:0000256" key="3">
    <source>
        <dbReference type="SAM" id="SignalP"/>
    </source>
</evidence>
<dbReference type="CDD" id="cd02696">
    <property type="entry name" value="MurNAc-LAA"/>
    <property type="match status" value="1"/>
</dbReference>
<dbReference type="EC" id="3.5.1.28" evidence="6"/>
<feature type="domain" description="SLH" evidence="4">
    <location>
        <begin position="156"/>
        <end position="222"/>
    </location>
</feature>
<dbReference type="SMART" id="SM00646">
    <property type="entry name" value="Ami_3"/>
    <property type="match status" value="1"/>
</dbReference>